<keyword evidence="6 19" id="KW-0547">Nucleotide-binding</keyword>
<evidence type="ECO:0000256" key="11">
    <source>
        <dbReference type="ARBA" id="ARBA00052330"/>
    </source>
</evidence>
<dbReference type="FunFam" id="3.40.50.620:FF:000053">
    <property type="entry name" value="Probable tRNA sulfurtransferase"/>
    <property type="match status" value="1"/>
</dbReference>
<feature type="binding site" evidence="19">
    <location>
        <position position="291"/>
    </location>
    <ligand>
        <name>ATP</name>
        <dbReference type="ChEBI" id="CHEBI:30616"/>
    </ligand>
</feature>
<sequence length="393" mass="44274">MKKVILVRVGEIILKGLNRPVFEEKLVNNIKKSIGSLGKIAVIRSQARIYVEPVEDEYDYNYNEAIDRLTRVFGIVSVSPVLKIESDFNVIKEQSAKMVKNLIEKKCYSSFKVEAKRGNKKFPMQSPEISRELGSHIWENNQQLKVDVNNPDFIFYVEVRESTYIYSEIIPANGGMPIGTNGKAMLLLSGGIDSPVAGWMIAKRGVEIEAVHFYSYPYTSERAKDKVIELAKILASYCGQIKLHIVPFTDIQLEINDKCPEDELTIIMRRVMMEIAEKIAESVGAMALITGESVGQVASQTIQSLAVTNIVVDMPVFRPLIGMDKNEVIDRARKIGTFETSILPYEDCCTVFVAKHPKTKPRLEKILKSEELLNIEKLVEKAIADTEIIRITV</sequence>
<feature type="binding site" evidence="19">
    <location>
        <position position="269"/>
    </location>
    <ligand>
        <name>ATP</name>
        <dbReference type="ChEBI" id="CHEBI:30616"/>
    </ligand>
</feature>
<evidence type="ECO:0000256" key="7">
    <source>
        <dbReference type="ARBA" id="ARBA00022840"/>
    </source>
</evidence>
<dbReference type="Gene3D" id="3.40.50.620">
    <property type="entry name" value="HUPs"/>
    <property type="match status" value="1"/>
</dbReference>
<dbReference type="GO" id="GO:0009229">
    <property type="term" value="P:thiamine diphosphate biosynthetic process"/>
    <property type="evidence" value="ECO:0007669"/>
    <property type="project" value="UniProtKB-UniRule"/>
</dbReference>
<dbReference type="GO" id="GO:0004810">
    <property type="term" value="F:CCA tRNA nucleotidyltransferase activity"/>
    <property type="evidence" value="ECO:0007669"/>
    <property type="project" value="InterPro"/>
</dbReference>
<keyword evidence="8 19" id="KW-0694">RNA-binding</keyword>
<feature type="binding site" evidence="19">
    <location>
        <begin position="212"/>
        <end position="213"/>
    </location>
    <ligand>
        <name>ATP</name>
        <dbReference type="ChEBI" id="CHEBI:30616"/>
    </ligand>
</feature>
<dbReference type="PATRIC" id="fig|398512.5.peg.3653"/>
<dbReference type="EMBL" id="LGTC01000001">
    <property type="protein sequence ID" value="KNY28213.1"/>
    <property type="molecule type" value="Genomic_DNA"/>
</dbReference>
<dbReference type="GO" id="GO:0052837">
    <property type="term" value="P:thiazole biosynthetic process"/>
    <property type="evidence" value="ECO:0007669"/>
    <property type="project" value="TreeGrafter"/>
</dbReference>
<keyword evidence="7 19" id="KW-0067">ATP-binding</keyword>
<evidence type="ECO:0000313" key="22">
    <source>
        <dbReference type="Proteomes" id="UP000036923"/>
    </source>
</evidence>
<dbReference type="PROSITE" id="PS51165">
    <property type="entry name" value="THUMP"/>
    <property type="match status" value="1"/>
</dbReference>
<dbReference type="RefSeq" id="WP_036944661.1">
    <property type="nucleotide sequence ID" value="NZ_JQKC01000033.1"/>
</dbReference>
<dbReference type="GO" id="GO:0005829">
    <property type="term" value="C:cytosol"/>
    <property type="evidence" value="ECO:0007669"/>
    <property type="project" value="TreeGrafter"/>
</dbReference>
<dbReference type="eggNOG" id="COG0301">
    <property type="taxonomic scope" value="Bacteria"/>
</dbReference>
<dbReference type="EC" id="2.8.1.4" evidence="14 19"/>
<comment type="similarity">
    <text evidence="13 19">Belongs to the ThiI family.</text>
</comment>
<dbReference type="InterPro" id="IPR003720">
    <property type="entry name" value="tRNA_STrfase"/>
</dbReference>
<dbReference type="InterPro" id="IPR054173">
    <property type="entry name" value="ThiI_fer"/>
</dbReference>
<dbReference type="Gene3D" id="3.30.2130.30">
    <property type="match status" value="1"/>
</dbReference>
<evidence type="ECO:0000256" key="8">
    <source>
        <dbReference type="ARBA" id="ARBA00022884"/>
    </source>
</evidence>
<dbReference type="HAMAP" id="MF_00021">
    <property type="entry name" value="ThiI"/>
    <property type="match status" value="1"/>
</dbReference>
<keyword evidence="9 19" id="KW-0784">Thiamine biosynthesis</keyword>
<keyword evidence="5 19" id="KW-0808">Transferase</keyword>
<dbReference type="Pfam" id="PF02926">
    <property type="entry name" value="THUMP"/>
    <property type="match status" value="1"/>
</dbReference>
<comment type="function">
    <text evidence="12 19">Catalyzes the ATP-dependent transfer of a sulfur to tRNA to produce 4-thiouridine in position 8 of tRNAs, which functions as a near-UV photosensor. Also catalyzes the transfer of sulfur to the sulfur carrier protein ThiS, forming ThiS-thiocarboxylate. This is a step in the synthesis of thiazole, in the thiamine biosynthesis pathway. The sulfur is donated as persulfide by IscS.</text>
</comment>
<reference evidence="22" key="1">
    <citation type="submission" date="2015-07" db="EMBL/GenBank/DDBJ databases">
        <title>Near-Complete Genome Sequence of the Cellulolytic Bacterium Bacteroides (Pseudobacteroides) cellulosolvens ATCC 35603.</title>
        <authorList>
            <person name="Dassa B."/>
            <person name="Utturkar S.M."/>
            <person name="Klingeman D.M."/>
            <person name="Hurt R.A."/>
            <person name="Keller M."/>
            <person name="Xu J."/>
            <person name="Reddy Y.H.K."/>
            <person name="Borovok I."/>
            <person name="Grinberg I.R."/>
            <person name="Lamed R."/>
            <person name="Zhivin O."/>
            <person name="Bayer E.A."/>
            <person name="Brown S.D."/>
        </authorList>
    </citation>
    <scope>NUCLEOTIDE SEQUENCE [LARGE SCALE GENOMIC DNA]</scope>
    <source>
        <strain evidence="22">DSM 2933</strain>
    </source>
</reference>
<evidence type="ECO:0000256" key="15">
    <source>
        <dbReference type="ARBA" id="ARBA00071867"/>
    </source>
</evidence>
<evidence type="ECO:0000256" key="12">
    <source>
        <dbReference type="ARBA" id="ARBA00058382"/>
    </source>
</evidence>
<dbReference type="InterPro" id="IPR020536">
    <property type="entry name" value="ThiI_AANH"/>
</dbReference>
<keyword evidence="4 19" id="KW-0820">tRNA-binding</keyword>
<dbReference type="InterPro" id="IPR014729">
    <property type="entry name" value="Rossmann-like_a/b/a_fold"/>
</dbReference>
<comment type="catalytic activity">
    <reaction evidence="11 19">
        <text>[ThiS sulfur-carrier protein]-C-terminal Gly-Gly-AMP + S-sulfanyl-L-cysteinyl-[cysteine desulfurase] + AH2 = [ThiS sulfur-carrier protein]-C-terminal-Gly-aminoethanethioate + L-cysteinyl-[cysteine desulfurase] + A + AMP + 2 H(+)</text>
        <dbReference type="Rhea" id="RHEA:43340"/>
        <dbReference type="Rhea" id="RHEA-COMP:12157"/>
        <dbReference type="Rhea" id="RHEA-COMP:12158"/>
        <dbReference type="Rhea" id="RHEA-COMP:12910"/>
        <dbReference type="Rhea" id="RHEA-COMP:19908"/>
        <dbReference type="ChEBI" id="CHEBI:13193"/>
        <dbReference type="ChEBI" id="CHEBI:15378"/>
        <dbReference type="ChEBI" id="CHEBI:17499"/>
        <dbReference type="ChEBI" id="CHEBI:29950"/>
        <dbReference type="ChEBI" id="CHEBI:61963"/>
        <dbReference type="ChEBI" id="CHEBI:90618"/>
        <dbReference type="ChEBI" id="CHEBI:232372"/>
        <dbReference type="ChEBI" id="CHEBI:456215"/>
    </reaction>
</comment>
<evidence type="ECO:0000256" key="2">
    <source>
        <dbReference type="ARBA" id="ARBA00004948"/>
    </source>
</evidence>
<evidence type="ECO:0000259" key="20">
    <source>
        <dbReference type="PROSITE" id="PS51165"/>
    </source>
</evidence>
<dbReference type="InterPro" id="IPR004114">
    <property type="entry name" value="THUMP_dom"/>
</dbReference>
<evidence type="ECO:0000256" key="18">
    <source>
        <dbReference type="ARBA" id="ARBA00080570"/>
    </source>
</evidence>
<evidence type="ECO:0000256" key="5">
    <source>
        <dbReference type="ARBA" id="ARBA00022679"/>
    </source>
</evidence>
<feature type="binding site" evidence="19">
    <location>
        <position position="300"/>
    </location>
    <ligand>
        <name>ATP</name>
        <dbReference type="ChEBI" id="CHEBI:30616"/>
    </ligand>
</feature>
<dbReference type="UniPathway" id="UPA00060"/>
<comment type="pathway">
    <text evidence="2 19">Cofactor biosynthesis; thiamine diphosphate biosynthesis.</text>
</comment>
<dbReference type="GO" id="GO:0140741">
    <property type="term" value="F:tRNA-uracil-4 sulfurtransferase activity"/>
    <property type="evidence" value="ECO:0007669"/>
    <property type="project" value="UniProtKB-EC"/>
</dbReference>
<evidence type="ECO:0000256" key="1">
    <source>
        <dbReference type="ARBA" id="ARBA00004496"/>
    </source>
</evidence>
<dbReference type="CDD" id="cd01712">
    <property type="entry name" value="PPase_ThiI"/>
    <property type="match status" value="1"/>
</dbReference>
<evidence type="ECO:0000256" key="10">
    <source>
        <dbReference type="ARBA" id="ARBA00050570"/>
    </source>
</evidence>
<comment type="subcellular location">
    <subcellularLocation>
        <location evidence="1 19">Cytoplasm</location>
    </subcellularLocation>
</comment>
<dbReference type="OrthoDB" id="9773948at2"/>
<dbReference type="CDD" id="cd11716">
    <property type="entry name" value="THUMP_ThiI"/>
    <property type="match status" value="1"/>
</dbReference>
<dbReference type="SUPFAM" id="SSF52402">
    <property type="entry name" value="Adenine nucleotide alpha hydrolases-like"/>
    <property type="match status" value="1"/>
</dbReference>
<comment type="caution">
    <text evidence="21">The sequence shown here is derived from an EMBL/GenBank/DDBJ whole genome shotgun (WGS) entry which is preliminary data.</text>
</comment>
<dbReference type="Pfam" id="PF22025">
    <property type="entry name" value="ThiI_fer"/>
    <property type="match status" value="1"/>
</dbReference>
<comment type="catalytic activity">
    <reaction evidence="10 19">
        <text>[ThiI sulfur-carrier protein]-S-sulfanyl-L-cysteine + a uridine in tRNA + 2 reduced [2Fe-2S]-[ferredoxin] + ATP + H(+) = [ThiI sulfur-carrier protein]-L-cysteine + a 4-thiouridine in tRNA + 2 oxidized [2Fe-2S]-[ferredoxin] + AMP + diphosphate</text>
        <dbReference type="Rhea" id="RHEA:24176"/>
        <dbReference type="Rhea" id="RHEA-COMP:10000"/>
        <dbReference type="Rhea" id="RHEA-COMP:10001"/>
        <dbReference type="Rhea" id="RHEA-COMP:13337"/>
        <dbReference type="Rhea" id="RHEA-COMP:13338"/>
        <dbReference type="Rhea" id="RHEA-COMP:13339"/>
        <dbReference type="Rhea" id="RHEA-COMP:13340"/>
        <dbReference type="ChEBI" id="CHEBI:15378"/>
        <dbReference type="ChEBI" id="CHEBI:29950"/>
        <dbReference type="ChEBI" id="CHEBI:30616"/>
        <dbReference type="ChEBI" id="CHEBI:33019"/>
        <dbReference type="ChEBI" id="CHEBI:33737"/>
        <dbReference type="ChEBI" id="CHEBI:33738"/>
        <dbReference type="ChEBI" id="CHEBI:61963"/>
        <dbReference type="ChEBI" id="CHEBI:65315"/>
        <dbReference type="ChEBI" id="CHEBI:136798"/>
        <dbReference type="ChEBI" id="CHEBI:456215"/>
        <dbReference type="EC" id="2.8.1.4"/>
    </reaction>
</comment>
<dbReference type="InterPro" id="IPR049962">
    <property type="entry name" value="THUMP_ThiI"/>
</dbReference>
<evidence type="ECO:0000256" key="6">
    <source>
        <dbReference type="ARBA" id="ARBA00022741"/>
    </source>
</evidence>
<protein>
    <recommendedName>
        <fullName evidence="15 19">Probable tRNA sulfurtransferase</fullName>
        <ecNumber evidence="14 19">2.8.1.4</ecNumber>
    </recommendedName>
    <alternativeName>
        <fullName evidence="16 19">Sulfur carrier protein ThiS sulfurtransferase</fullName>
    </alternativeName>
    <alternativeName>
        <fullName evidence="17 19">Thiamine biosynthesis protein ThiI</fullName>
    </alternativeName>
    <alternativeName>
        <fullName evidence="18 19">tRNA 4-thiouridine synthase</fullName>
    </alternativeName>
</protein>
<evidence type="ECO:0000256" key="3">
    <source>
        <dbReference type="ARBA" id="ARBA00022490"/>
    </source>
</evidence>
<dbReference type="PANTHER" id="PTHR43209:SF1">
    <property type="entry name" value="TRNA SULFURTRANSFERASE"/>
    <property type="match status" value="1"/>
</dbReference>
<evidence type="ECO:0000256" key="4">
    <source>
        <dbReference type="ARBA" id="ARBA00022555"/>
    </source>
</evidence>
<dbReference type="Pfam" id="PF02568">
    <property type="entry name" value="ThiI"/>
    <property type="match status" value="1"/>
</dbReference>
<proteinExistence type="inferred from homology"/>
<dbReference type="NCBIfam" id="TIGR00342">
    <property type="entry name" value="tRNA uracil 4-sulfurtransferase ThiI"/>
    <property type="match status" value="1"/>
</dbReference>
<dbReference type="GO" id="GO:0002937">
    <property type="term" value="P:tRNA 4-thiouridine biosynthesis"/>
    <property type="evidence" value="ECO:0007669"/>
    <property type="project" value="TreeGrafter"/>
</dbReference>
<evidence type="ECO:0000256" key="9">
    <source>
        <dbReference type="ARBA" id="ARBA00022977"/>
    </source>
</evidence>
<dbReference type="Proteomes" id="UP000036923">
    <property type="component" value="Unassembled WGS sequence"/>
</dbReference>
<dbReference type="InterPro" id="IPR050102">
    <property type="entry name" value="tRNA_sulfurtransferase_ThiI"/>
</dbReference>
<dbReference type="AlphaFoldDB" id="A0A0L6JR15"/>
<dbReference type="GO" id="GO:0000049">
    <property type="term" value="F:tRNA binding"/>
    <property type="evidence" value="ECO:0007669"/>
    <property type="project" value="UniProtKB-UniRule"/>
</dbReference>
<accession>A0A0L6JR15</accession>
<keyword evidence="22" id="KW-1185">Reference proteome</keyword>
<dbReference type="GO" id="GO:0009228">
    <property type="term" value="P:thiamine biosynthetic process"/>
    <property type="evidence" value="ECO:0007669"/>
    <property type="project" value="UniProtKB-KW"/>
</dbReference>
<evidence type="ECO:0000256" key="16">
    <source>
        <dbReference type="ARBA" id="ARBA00075337"/>
    </source>
</evidence>
<evidence type="ECO:0000256" key="13">
    <source>
        <dbReference type="ARBA" id="ARBA00061472"/>
    </source>
</evidence>
<keyword evidence="3 19" id="KW-0963">Cytoplasm</keyword>
<evidence type="ECO:0000256" key="14">
    <source>
        <dbReference type="ARBA" id="ARBA00066827"/>
    </source>
</evidence>
<feature type="domain" description="THUMP" evidence="20">
    <location>
        <begin position="63"/>
        <end position="170"/>
    </location>
</feature>
<evidence type="ECO:0000313" key="21">
    <source>
        <dbReference type="EMBL" id="KNY28213.1"/>
    </source>
</evidence>
<name>A0A0L6JR15_9FIRM</name>
<gene>
    <name evidence="19" type="primary">thiI</name>
    <name evidence="21" type="ORF">Bccel_3487</name>
</gene>
<dbReference type="SUPFAM" id="SSF143437">
    <property type="entry name" value="THUMP domain-like"/>
    <property type="match status" value="1"/>
</dbReference>
<dbReference type="PANTHER" id="PTHR43209">
    <property type="entry name" value="TRNA SULFURTRANSFERASE"/>
    <property type="match status" value="1"/>
</dbReference>
<dbReference type="GO" id="GO:0005524">
    <property type="term" value="F:ATP binding"/>
    <property type="evidence" value="ECO:0007669"/>
    <property type="project" value="UniProtKB-UniRule"/>
</dbReference>
<feature type="binding site" evidence="19">
    <location>
        <begin position="187"/>
        <end position="188"/>
    </location>
    <ligand>
        <name>ATP</name>
        <dbReference type="ChEBI" id="CHEBI:30616"/>
    </ligand>
</feature>
<evidence type="ECO:0000256" key="17">
    <source>
        <dbReference type="ARBA" id="ARBA00077849"/>
    </source>
</evidence>
<organism evidence="21 22">
    <name type="scientific">Pseudobacteroides cellulosolvens ATCC 35603 = DSM 2933</name>
    <dbReference type="NCBI Taxonomy" id="398512"/>
    <lineage>
        <taxon>Bacteria</taxon>
        <taxon>Bacillati</taxon>
        <taxon>Bacillota</taxon>
        <taxon>Clostridia</taxon>
        <taxon>Eubacteriales</taxon>
        <taxon>Oscillospiraceae</taxon>
        <taxon>Pseudobacteroides</taxon>
    </lineage>
</organism>
<dbReference type="InterPro" id="IPR049961">
    <property type="entry name" value="ThiI_N"/>
</dbReference>
<dbReference type="STRING" id="398512.Bccel_3487"/>
<dbReference type="SMART" id="SM00981">
    <property type="entry name" value="THUMP"/>
    <property type="match status" value="1"/>
</dbReference>
<evidence type="ECO:0000256" key="19">
    <source>
        <dbReference type="HAMAP-Rule" id="MF_00021"/>
    </source>
</evidence>